<dbReference type="GO" id="GO:0016874">
    <property type="term" value="F:ligase activity"/>
    <property type="evidence" value="ECO:0007669"/>
    <property type="project" value="UniProtKB-KW"/>
</dbReference>
<proteinExistence type="inferred from homology"/>
<evidence type="ECO:0000259" key="6">
    <source>
        <dbReference type="Pfam" id="PF23024"/>
    </source>
</evidence>
<evidence type="ECO:0000313" key="8">
    <source>
        <dbReference type="Proteomes" id="UP000315377"/>
    </source>
</evidence>
<dbReference type="InterPro" id="IPR042099">
    <property type="entry name" value="ANL_N_sf"/>
</dbReference>
<dbReference type="InterPro" id="IPR025110">
    <property type="entry name" value="AMP-bd_C"/>
</dbReference>
<dbReference type="Pfam" id="PF23024">
    <property type="entry name" value="AMP-dom_DIP2-like"/>
    <property type="match status" value="1"/>
</dbReference>
<dbReference type="PANTHER" id="PTHR22754">
    <property type="entry name" value="DISCO-INTERACTING PROTEIN 2 DIP2 -RELATED"/>
    <property type="match status" value="1"/>
</dbReference>
<dbReference type="Gene3D" id="3.30.300.30">
    <property type="match status" value="1"/>
</dbReference>
<dbReference type="AlphaFoldDB" id="A0AAP9J0D9"/>
<dbReference type="CDD" id="cd05931">
    <property type="entry name" value="FAAL"/>
    <property type="match status" value="1"/>
</dbReference>
<dbReference type="EMBL" id="CP041405">
    <property type="protein sequence ID" value="QDM43239.1"/>
    <property type="molecule type" value="Genomic_DNA"/>
</dbReference>
<reference evidence="7 8" key="1">
    <citation type="submission" date="2019-07" db="EMBL/GenBank/DDBJ databases">
        <title>Paenibacillus thiaminolyticus NRRL B-4156.</title>
        <authorList>
            <person name="Hehnly C."/>
            <person name="Zhang L."/>
        </authorList>
    </citation>
    <scope>NUCLEOTIDE SEQUENCE [LARGE SCALE GENOMIC DNA]</scope>
    <source>
        <strain evidence="7 8">NRRL B-4156</strain>
    </source>
</reference>
<evidence type="ECO:0000313" key="7">
    <source>
        <dbReference type="EMBL" id="QDM43239.1"/>
    </source>
</evidence>
<evidence type="ECO:0000256" key="4">
    <source>
        <dbReference type="ARBA" id="ARBA00023098"/>
    </source>
</evidence>
<dbReference type="SUPFAM" id="SSF56801">
    <property type="entry name" value="Acetyl-CoA synthetase-like"/>
    <property type="match status" value="1"/>
</dbReference>
<dbReference type="GO" id="GO:0070566">
    <property type="term" value="F:adenylyltransferase activity"/>
    <property type="evidence" value="ECO:0007669"/>
    <property type="project" value="TreeGrafter"/>
</dbReference>
<accession>A0AAP9J0D9</accession>
<sequence length="587" mass="66070">MYKNLLEMLDYTAYHYPNRKAFIYLKNGEFESESCTYHELRLRSQKLAAYFQFLNLAGERVMILLPSGIDYIIAFFGCLQAGALPVPSFPPGKSRNGQRITAIYENAKPALLITQSPLDSTKLPEKMRNAYSIKLDDILQRDDEFVYRAQTIPSDHIAFLQYTSGSTNTPKGVMVSHRNLLHNFEIMKKRFYHSNDTIMVSWLPMYHDMGLIGNVLQNVYNGGSCYLMSPMDFIQKPIRWLRTITKYRATFSGAPDFAYRLCVQKITDEDKQELNLSPWAIAFNGSEPVRAETIREFCDSFRVCGFRDEALLPSYGLAEATLCVTVAAKEAQKKLLYLDDKALQQNNVAPVKAHGDAARAQVGCGSIFSDHQIKIVDPSTQLECEAGEIGEIWIKGESVAQGYWDAPVETEATFAAYLLDSEEGPFLRTGDLGFVHGGELYIAGRLKDLIIIRGQNYYPQDIEEIAASCHPDINGASLAAFSIEVQGGEELVVVCEMNREFKHAVQRQQLDWEACCSGIAHRIREAIAEQLQLYAYDVKLVKPLNLPKTTSNKIQRRKCKEMYLNGSLFVWGGLNGQGTGQALQGHM</sequence>
<dbReference type="GO" id="GO:0006633">
    <property type="term" value="P:fatty acid biosynthetic process"/>
    <property type="evidence" value="ECO:0007669"/>
    <property type="project" value="TreeGrafter"/>
</dbReference>
<dbReference type="Gene3D" id="3.40.50.12780">
    <property type="entry name" value="N-terminal domain of ligase-like"/>
    <property type="match status" value="1"/>
</dbReference>
<evidence type="ECO:0000256" key="1">
    <source>
        <dbReference type="ARBA" id="ARBA00006432"/>
    </source>
</evidence>
<dbReference type="Proteomes" id="UP000315377">
    <property type="component" value="Chromosome"/>
</dbReference>
<dbReference type="FunFam" id="3.40.50.12780:FF:000013">
    <property type="entry name" value="Long-chain-fatty-acid--AMP ligase FadD32"/>
    <property type="match status" value="1"/>
</dbReference>
<dbReference type="GO" id="GO:0071766">
    <property type="term" value="P:Actinobacterium-type cell wall biogenesis"/>
    <property type="evidence" value="ECO:0007669"/>
    <property type="project" value="UniProtKB-ARBA"/>
</dbReference>
<keyword evidence="4" id="KW-0443">Lipid metabolism</keyword>
<dbReference type="GO" id="GO:0005886">
    <property type="term" value="C:plasma membrane"/>
    <property type="evidence" value="ECO:0007669"/>
    <property type="project" value="TreeGrafter"/>
</dbReference>
<protein>
    <submittedName>
        <fullName evidence="7">Fatty acyl-AMP ligase</fullName>
    </submittedName>
</protein>
<dbReference type="InterPro" id="IPR040097">
    <property type="entry name" value="FAAL/FAAC"/>
</dbReference>
<feature type="domain" description="AMP-binding enzyme C-terminal" evidence="6">
    <location>
        <begin position="448"/>
        <end position="568"/>
    </location>
</feature>
<dbReference type="InterPro" id="IPR000873">
    <property type="entry name" value="AMP-dep_synth/lig_dom"/>
</dbReference>
<keyword evidence="2 7" id="KW-0436">Ligase</keyword>
<name>A0AAP9J0D9_PANTH</name>
<evidence type="ECO:0000259" key="5">
    <source>
        <dbReference type="Pfam" id="PF00501"/>
    </source>
</evidence>
<dbReference type="InterPro" id="IPR045851">
    <property type="entry name" value="AMP-bd_C_sf"/>
</dbReference>
<dbReference type="Pfam" id="PF00501">
    <property type="entry name" value="AMP-binding"/>
    <property type="match status" value="1"/>
</dbReference>
<comment type="similarity">
    <text evidence="1">Belongs to the ATP-dependent AMP-binding enzyme family.</text>
</comment>
<gene>
    <name evidence="7" type="ORF">FLT43_06735</name>
</gene>
<evidence type="ECO:0000256" key="2">
    <source>
        <dbReference type="ARBA" id="ARBA00022598"/>
    </source>
</evidence>
<evidence type="ECO:0000256" key="3">
    <source>
        <dbReference type="ARBA" id="ARBA00022832"/>
    </source>
</evidence>
<organism evidence="7 8">
    <name type="scientific">Paenibacillus thiaminolyticus</name>
    <name type="common">Bacillus thiaminolyticus</name>
    <dbReference type="NCBI Taxonomy" id="49283"/>
    <lineage>
        <taxon>Bacteria</taxon>
        <taxon>Bacillati</taxon>
        <taxon>Bacillota</taxon>
        <taxon>Bacilli</taxon>
        <taxon>Bacillales</taxon>
        <taxon>Paenibacillaceae</taxon>
        <taxon>Paenibacillus</taxon>
    </lineage>
</organism>
<keyword evidence="3" id="KW-0276">Fatty acid metabolism</keyword>
<dbReference type="PANTHER" id="PTHR22754:SF32">
    <property type="entry name" value="DISCO-INTERACTING PROTEIN 2"/>
    <property type="match status" value="1"/>
</dbReference>
<feature type="domain" description="AMP-dependent synthetase/ligase" evidence="5">
    <location>
        <begin position="11"/>
        <end position="404"/>
    </location>
</feature>